<keyword evidence="1 4" id="KW-0813">Transport</keyword>
<comment type="similarity">
    <text evidence="4">Belongs to the LptA family.</text>
</comment>
<evidence type="ECO:0000256" key="4">
    <source>
        <dbReference type="HAMAP-Rule" id="MF_01914"/>
    </source>
</evidence>
<keyword evidence="2" id="KW-0732">Signal</keyword>
<feature type="compositionally biased region" description="Polar residues" evidence="5">
    <location>
        <begin position="166"/>
        <end position="175"/>
    </location>
</feature>
<dbReference type="PANTHER" id="PTHR36504">
    <property type="entry name" value="LIPOPOLYSACCHARIDE EXPORT SYSTEM PROTEIN LPTA"/>
    <property type="match status" value="1"/>
</dbReference>
<dbReference type="Gene3D" id="2.60.450.10">
    <property type="entry name" value="Lipopolysaccharide (LPS) transport protein A like domain"/>
    <property type="match status" value="1"/>
</dbReference>
<evidence type="ECO:0000256" key="3">
    <source>
        <dbReference type="ARBA" id="ARBA00022764"/>
    </source>
</evidence>
<protein>
    <recommendedName>
        <fullName evidence="4">Lipopolysaccharide export system protein LptA</fullName>
    </recommendedName>
</protein>
<comment type="subunit">
    <text evidence="4">Component of the lipopolysaccharide transport and assembly complex.</text>
</comment>
<comment type="function">
    <text evidence="4">Involved in the assembly of lipopolysaccharide (LPS). Required for the translocation of LPS from the inner membrane to the outer membrane.</text>
</comment>
<dbReference type="NCBIfam" id="TIGR03002">
    <property type="entry name" value="outer_YhbN_LptA"/>
    <property type="match status" value="1"/>
</dbReference>
<dbReference type="InterPro" id="IPR014340">
    <property type="entry name" value="LptA"/>
</dbReference>
<evidence type="ECO:0000256" key="2">
    <source>
        <dbReference type="ARBA" id="ARBA00022729"/>
    </source>
</evidence>
<dbReference type="GO" id="GO:0009279">
    <property type="term" value="C:cell outer membrane"/>
    <property type="evidence" value="ECO:0007669"/>
    <property type="project" value="TreeGrafter"/>
</dbReference>
<dbReference type="InterPro" id="IPR005653">
    <property type="entry name" value="OstA-like_N"/>
</dbReference>
<proteinExistence type="inferred from homology"/>
<dbReference type="Proteomes" id="UP000054262">
    <property type="component" value="Unassembled WGS sequence"/>
</dbReference>
<comment type="subcellular location">
    <subcellularLocation>
        <location evidence="4">Periplasm</location>
    </subcellularLocation>
</comment>
<keyword evidence="8" id="KW-1185">Reference proteome</keyword>
<comment type="caution">
    <text evidence="7">The sequence shown here is derived from an EMBL/GenBank/DDBJ whole genome shotgun (WGS) entry which is preliminary data.</text>
</comment>
<accession>A0P4M9</accession>
<dbReference type="GO" id="GO:0030288">
    <property type="term" value="C:outer membrane-bounded periplasmic space"/>
    <property type="evidence" value="ECO:0007669"/>
    <property type="project" value="TreeGrafter"/>
</dbReference>
<dbReference type="InterPro" id="IPR052037">
    <property type="entry name" value="LPS_export_LptA"/>
</dbReference>
<dbReference type="AlphaFoldDB" id="A0P4M9"/>
<dbReference type="Pfam" id="PF03968">
    <property type="entry name" value="LptD_N"/>
    <property type="match status" value="1"/>
</dbReference>
<dbReference type="EMBL" id="AAUX01000001">
    <property type="protein sequence ID" value="EAV46489.1"/>
    <property type="molecule type" value="Genomic_DNA"/>
</dbReference>
<evidence type="ECO:0000259" key="6">
    <source>
        <dbReference type="Pfam" id="PF03968"/>
    </source>
</evidence>
<reference evidence="7 8" key="1">
    <citation type="submission" date="2006-11" db="EMBL/GenBank/DDBJ databases">
        <authorList>
            <person name="Giovannoni S."/>
            <person name="Vergin K."/>
            <person name="Ferriera S."/>
            <person name="Johnson J."/>
            <person name="Kravitz S."/>
            <person name="Beeson K."/>
            <person name="Sutton G."/>
            <person name="Rogers Y.-H."/>
            <person name="Friedman R."/>
            <person name="Frazier M."/>
            <person name="Venter J.C."/>
        </authorList>
    </citation>
    <scope>NUCLEOTIDE SEQUENCE [LARGE SCALE GENOMIC DNA]</scope>
    <source>
        <strain evidence="7 8">HTCC2181</strain>
    </source>
</reference>
<sequence length="195" mass="22123">MLRFIMSSQNNYYLLLITPKKILSHLFLFVALLFSNHAKAEKGDREQPIEIESDTMTMDDTKNLSIYKGDVILTQGTLIIKADELIVREDNQGFQHSTSTGNPTSFKQKREGVDEYIEGIGQRIEYDGHMDKVHIYKNAIVKRGNDTVMGDYIIYDANAEVAQAMSRQSNGSESSDVIKKKSRTRAIINPKKTDN</sequence>
<evidence type="ECO:0000256" key="1">
    <source>
        <dbReference type="ARBA" id="ARBA00022448"/>
    </source>
</evidence>
<dbReference type="HAMAP" id="MF_01914">
    <property type="entry name" value="LPS_assembly_LptA"/>
    <property type="match status" value="1"/>
</dbReference>
<dbReference type="PANTHER" id="PTHR36504:SF1">
    <property type="entry name" value="LIPOPOLYSACCHARIDE EXPORT SYSTEM PROTEIN LPTA"/>
    <property type="match status" value="1"/>
</dbReference>
<keyword evidence="3 4" id="KW-0574">Periplasm</keyword>
<evidence type="ECO:0000256" key="5">
    <source>
        <dbReference type="SAM" id="MobiDB-lite"/>
    </source>
</evidence>
<dbReference type="GO" id="GO:0017089">
    <property type="term" value="F:glycolipid transfer activity"/>
    <property type="evidence" value="ECO:0007669"/>
    <property type="project" value="TreeGrafter"/>
</dbReference>
<dbReference type="GO" id="GO:0043165">
    <property type="term" value="P:Gram-negative-bacterium-type cell outer membrane assembly"/>
    <property type="evidence" value="ECO:0007669"/>
    <property type="project" value="UniProtKB-UniRule"/>
</dbReference>
<evidence type="ECO:0000313" key="7">
    <source>
        <dbReference type="EMBL" id="EAV46489.1"/>
    </source>
</evidence>
<dbReference type="GO" id="GO:0001530">
    <property type="term" value="F:lipopolysaccharide binding"/>
    <property type="evidence" value="ECO:0007669"/>
    <property type="project" value="InterPro"/>
</dbReference>
<feature type="region of interest" description="Disordered" evidence="5">
    <location>
        <begin position="166"/>
        <end position="195"/>
    </location>
</feature>
<gene>
    <name evidence="4" type="primary">lptA</name>
    <name evidence="7" type="ORF">MB2181_00410</name>
</gene>
<name>A0P4M9_9PROT</name>
<dbReference type="GO" id="GO:0015920">
    <property type="term" value="P:lipopolysaccharide transport"/>
    <property type="evidence" value="ECO:0007669"/>
    <property type="project" value="UniProtKB-UniRule"/>
</dbReference>
<feature type="domain" description="Organic solvent tolerance-like N-terminal" evidence="6">
    <location>
        <begin position="50"/>
        <end position="160"/>
    </location>
</feature>
<organism evidence="7 8">
    <name type="scientific">Methylophilales bacterium HTCC2181</name>
    <dbReference type="NCBI Taxonomy" id="383631"/>
    <lineage>
        <taxon>Bacteria</taxon>
        <taxon>Pseudomonadati</taxon>
        <taxon>Pseudomonadota</taxon>
        <taxon>Betaproteobacteria</taxon>
        <taxon>Nitrosomonadales</taxon>
        <taxon>OM43 clade</taxon>
    </lineage>
</organism>
<evidence type="ECO:0000313" key="8">
    <source>
        <dbReference type="Proteomes" id="UP000054262"/>
    </source>
</evidence>